<protein>
    <submittedName>
        <fullName evidence="1">Endo-1,4-beta-xylanase</fullName>
    </submittedName>
</protein>
<organism evidence="1 2">
    <name type="scientific">Bifidobacterium mellis</name>
    <dbReference type="NCBI Taxonomy" id="1293823"/>
    <lineage>
        <taxon>Bacteria</taxon>
        <taxon>Bacillati</taxon>
        <taxon>Actinomycetota</taxon>
        <taxon>Actinomycetes</taxon>
        <taxon>Bifidobacteriales</taxon>
        <taxon>Bifidobacteriaceae</taxon>
        <taxon>Bifidobacterium</taxon>
    </lineage>
</organism>
<dbReference type="GO" id="GO:0016798">
    <property type="term" value="F:hydrolase activity, acting on glycosyl bonds"/>
    <property type="evidence" value="ECO:0007669"/>
    <property type="project" value="UniProtKB-KW"/>
</dbReference>
<accession>A0A0F4L3E3</accession>
<dbReference type="InterPro" id="IPR023296">
    <property type="entry name" value="Glyco_hydro_beta-prop_sf"/>
</dbReference>
<dbReference type="AlphaFoldDB" id="A0A0F4L3E3"/>
<dbReference type="PANTHER" id="PTHR43301:SF3">
    <property type="entry name" value="ARABINAN ENDO-1,5-ALPHA-L-ARABINOSIDASE A-RELATED"/>
    <property type="match status" value="1"/>
</dbReference>
<keyword evidence="2" id="KW-1185">Reference proteome</keyword>
<gene>
    <name evidence="1" type="ORF">JF70_01780</name>
</gene>
<dbReference type="InterPro" id="IPR050727">
    <property type="entry name" value="GH43_arabinanases"/>
</dbReference>
<dbReference type="PANTHER" id="PTHR43301">
    <property type="entry name" value="ARABINAN ENDO-1,5-ALPHA-L-ARABINOSIDASE"/>
    <property type="match status" value="1"/>
</dbReference>
<dbReference type="SUPFAM" id="SSF75005">
    <property type="entry name" value="Arabinanase/levansucrase/invertase"/>
    <property type="match status" value="1"/>
</dbReference>
<proteinExistence type="predicted"/>
<sequence length="354" mass="39822">MSTDWQPSLEATSAYLFVHFTGHEQAETDEQLYFALSRDGLHWHDLRALGDPVLTWSEGEGGVRDPYVVRGPDGLFHIIATDLSVYHRGGWQEGKATVNGSTSLVIWDSPDLAHWGRPRLVDVASAIPKAGMAWAPEACWDADRKQWIVFWATAAADSAEDPAAADLANELGDGINMYYATSADLITFSRPVKWIDRSNGIIDTTMLKAPDGWWYRASKDDQITLERTRNPYAVTHELVRTDDDQAWSYLSNLTDIFGQGRYSSRYLEGPELFLYNDADAAGPDGRAMPFGLICDQFAEGRGYLPFRSADLSSRRQQDWALVTDMDFGRLTKRHGSIMPITQSEYRVLQRTLTR</sequence>
<dbReference type="Proteomes" id="UP000033567">
    <property type="component" value="Unassembled WGS sequence"/>
</dbReference>
<evidence type="ECO:0000313" key="1">
    <source>
        <dbReference type="EMBL" id="KJY52096.1"/>
    </source>
</evidence>
<keyword evidence="1" id="KW-0119">Carbohydrate metabolism</keyword>
<keyword evidence="1" id="KW-0858">Xylan degradation</keyword>
<dbReference type="CDD" id="cd08983">
    <property type="entry name" value="GH43_Bt3655-like"/>
    <property type="match status" value="1"/>
</dbReference>
<dbReference type="Gene3D" id="2.115.10.20">
    <property type="entry name" value="Glycosyl hydrolase domain, family 43"/>
    <property type="match status" value="1"/>
</dbReference>
<evidence type="ECO:0000313" key="2">
    <source>
        <dbReference type="Proteomes" id="UP000033567"/>
    </source>
</evidence>
<reference evidence="1 2" key="1">
    <citation type="submission" date="2014-12" db="EMBL/GenBank/DDBJ databases">
        <title>Comparative genomics of the lactic acid bacteria isolated from the honey bee gut.</title>
        <authorList>
            <person name="Ellegaard K.M."/>
            <person name="Tamarit D."/>
            <person name="Javelind E."/>
            <person name="Olofsson T."/>
            <person name="Andersson S.G."/>
            <person name="Vasquez A."/>
        </authorList>
    </citation>
    <scope>NUCLEOTIDE SEQUENCE [LARGE SCALE GENOMIC DNA]</scope>
    <source>
        <strain evidence="1 2">Bin7</strain>
    </source>
</reference>
<keyword evidence="1" id="KW-0624">Polysaccharide degradation</keyword>
<keyword evidence="1" id="KW-0378">Hydrolase</keyword>
<dbReference type="GO" id="GO:0045493">
    <property type="term" value="P:xylan catabolic process"/>
    <property type="evidence" value="ECO:0007669"/>
    <property type="project" value="UniProtKB-KW"/>
</dbReference>
<name>A0A0F4L3E3_9BIFI</name>
<comment type="caution">
    <text evidence="1">The sequence shown here is derived from an EMBL/GenBank/DDBJ whole genome shotgun (WGS) entry which is preliminary data.</text>
</comment>
<dbReference type="RefSeq" id="WP_045934948.1">
    <property type="nucleotide sequence ID" value="NZ_KQ033885.1"/>
</dbReference>
<dbReference type="EMBL" id="JWMF01000003">
    <property type="protein sequence ID" value="KJY52096.1"/>
    <property type="molecule type" value="Genomic_DNA"/>
</dbReference>
<dbReference type="PATRIC" id="fig|1684.5.peg.189"/>
<keyword evidence="1" id="KW-0326">Glycosidase</keyword>